<dbReference type="Proteomes" id="UP000076858">
    <property type="component" value="Unassembled WGS sequence"/>
</dbReference>
<accession>A0A164Z5N6</accession>
<feature type="signal peptide" evidence="1">
    <location>
        <begin position="1"/>
        <end position="25"/>
    </location>
</feature>
<feature type="chain" id="PRO_5007854802" description="Secreted protein" evidence="1">
    <location>
        <begin position="26"/>
        <end position="62"/>
    </location>
</feature>
<keyword evidence="3" id="KW-1185">Reference proteome</keyword>
<name>A0A164Z5N6_9CRUS</name>
<protein>
    <recommendedName>
        <fullName evidence="4">Secreted protein</fullName>
    </recommendedName>
</protein>
<gene>
    <name evidence="2" type="ORF">APZ42_018383</name>
</gene>
<organism evidence="2 3">
    <name type="scientific">Daphnia magna</name>
    <dbReference type="NCBI Taxonomy" id="35525"/>
    <lineage>
        <taxon>Eukaryota</taxon>
        <taxon>Metazoa</taxon>
        <taxon>Ecdysozoa</taxon>
        <taxon>Arthropoda</taxon>
        <taxon>Crustacea</taxon>
        <taxon>Branchiopoda</taxon>
        <taxon>Diplostraca</taxon>
        <taxon>Cladocera</taxon>
        <taxon>Anomopoda</taxon>
        <taxon>Daphniidae</taxon>
        <taxon>Daphnia</taxon>
    </lineage>
</organism>
<evidence type="ECO:0008006" key="4">
    <source>
        <dbReference type="Google" id="ProtNLM"/>
    </source>
</evidence>
<evidence type="ECO:0000313" key="2">
    <source>
        <dbReference type="EMBL" id="KZS15967.1"/>
    </source>
</evidence>
<comment type="caution">
    <text evidence="2">The sequence shown here is derived from an EMBL/GenBank/DDBJ whole genome shotgun (WGS) entry which is preliminary data.</text>
</comment>
<dbReference type="AlphaFoldDB" id="A0A164Z5N6"/>
<reference evidence="2 3" key="1">
    <citation type="submission" date="2016-03" db="EMBL/GenBank/DDBJ databases">
        <title>EvidentialGene: Evidence-directed Construction of Genes on Genomes.</title>
        <authorList>
            <person name="Gilbert D.G."/>
            <person name="Choi J.-H."/>
            <person name="Mockaitis K."/>
            <person name="Colbourne J."/>
            <person name="Pfrender M."/>
        </authorList>
    </citation>
    <scope>NUCLEOTIDE SEQUENCE [LARGE SCALE GENOMIC DNA]</scope>
    <source>
        <strain evidence="2 3">Xinb3</strain>
        <tissue evidence="2">Complete organism</tissue>
    </source>
</reference>
<evidence type="ECO:0000256" key="1">
    <source>
        <dbReference type="SAM" id="SignalP"/>
    </source>
</evidence>
<dbReference type="EMBL" id="LRGB01000781">
    <property type="protein sequence ID" value="KZS15967.1"/>
    <property type="molecule type" value="Genomic_DNA"/>
</dbReference>
<keyword evidence="1" id="KW-0732">Signal</keyword>
<sequence>MKIHTHRHTKTVFLCVCFSVCPAAGCRWRGHQIHTRTYTQARNTPNRFSDNVISNSSPCSAV</sequence>
<proteinExistence type="predicted"/>
<evidence type="ECO:0000313" key="3">
    <source>
        <dbReference type="Proteomes" id="UP000076858"/>
    </source>
</evidence>